<dbReference type="RefSeq" id="XP_024577860.1">
    <property type="nucleotide sequence ID" value="XM_024727266.1"/>
</dbReference>
<dbReference type="InterPro" id="IPR039177">
    <property type="entry name" value="SMG9"/>
</dbReference>
<dbReference type="EMBL" id="CCYD01000553">
    <property type="protein sequence ID" value="CEG41491.1"/>
    <property type="molecule type" value="Genomic_DNA"/>
</dbReference>
<dbReference type="InterPro" id="IPR027417">
    <property type="entry name" value="P-loop_NTPase"/>
</dbReference>
<organism evidence="4 5">
    <name type="scientific">Plasmopara halstedii</name>
    <name type="common">Downy mildew of sunflower</name>
    <dbReference type="NCBI Taxonomy" id="4781"/>
    <lineage>
        <taxon>Eukaryota</taxon>
        <taxon>Sar</taxon>
        <taxon>Stramenopiles</taxon>
        <taxon>Oomycota</taxon>
        <taxon>Peronosporomycetes</taxon>
        <taxon>Peronosporales</taxon>
        <taxon>Peronosporaceae</taxon>
        <taxon>Plasmopara</taxon>
    </lineage>
</organism>
<proteinExistence type="inferred from homology"/>
<comment type="similarity">
    <text evidence="1">Belongs to the SMG9 family.</text>
</comment>
<keyword evidence="5" id="KW-1185">Reference proteome</keyword>
<sequence>MDRENTPQKQRQKRSSSNRRVNTGFTAHDALSRAGTNSASGPNRAFRTRNRTAAPTGPAAASGQPRTPSMLLRPNSNGASGLTGVLYEPDASRRSRSVVDRDIHLQTNTRSNTIDRHGSKASLNGITRPSTPSRIVPPYSIVKLITPQMQFSTDLSVKLGNCLELENFKVIGVFGLEGVGKSTILSLLLPEKMKEMNLFPIRSFEAAVMDRHETTGVDLAISMIGGKGHSLILLDSQPLLSSSMLVDLLERNESQKFGALNPEQQVEVASYQLAVFLSAICHYVVFVHDDLAYQVSARDLLRNIERKLMQCRLPSVSGNNHRHAAQLLYIANNMTESDLLYRENELFSAHERALESVWSHALVRVPYKLSTYSDVVDDDKNALHVASFVFPHQTNARAASAVLTTEQKTKNDHETTNLSFDTNKYSNFDEIAEDFQRFVLGLPSSPAFTSQSAISPESKAQPRHALSLREWLSNASRVFEALRKASCFTAEFTSSRDYI</sequence>
<feature type="region of interest" description="Disordered" evidence="3">
    <location>
        <begin position="108"/>
        <end position="129"/>
    </location>
</feature>
<dbReference type="SUPFAM" id="SSF52540">
    <property type="entry name" value="P-loop containing nucleoside triphosphate hydrolases"/>
    <property type="match status" value="1"/>
</dbReference>
<evidence type="ECO:0000313" key="5">
    <source>
        <dbReference type="Proteomes" id="UP000054928"/>
    </source>
</evidence>
<evidence type="ECO:0000256" key="3">
    <source>
        <dbReference type="SAM" id="MobiDB-lite"/>
    </source>
</evidence>
<evidence type="ECO:0000313" key="4">
    <source>
        <dbReference type="EMBL" id="CEG41491.1"/>
    </source>
</evidence>
<name>A0A0N7L5H5_PLAHL</name>
<feature type="region of interest" description="Disordered" evidence="3">
    <location>
        <begin position="1"/>
        <end position="78"/>
    </location>
</feature>
<dbReference type="Proteomes" id="UP000054928">
    <property type="component" value="Unassembled WGS sequence"/>
</dbReference>
<dbReference type="PANTHER" id="PTHR14270">
    <property type="entry name" value="NONSENSE-MEDIATED MRNA DECAY FACTOR SMG9"/>
    <property type="match status" value="1"/>
</dbReference>
<dbReference type="GeneID" id="36406887"/>
<keyword evidence="2" id="KW-0866">Nonsense-mediated mRNA decay</keyword>
<evidence type="ECO:0000256" key="2">
    <source>
        <dbReference type="ARBA" id="ARBA00023161"/>
    </source>
</evidence>
<reference evidence="5" key="1">
    <citation type="submission" date="2014-09" db="EMBL/GenBank/DDBJ databases">
        <authorList>
            <person name="Sharma Rahul"/>
            <person name="Thines Marco"/>
        </authorList>
    </citation>
    <scope>NUCLEOTIDE SEQUENCE [LARGE SCALE GENOMIC DNA]</scope>
</reference>
<dbReference type="GO" id="GO:0000184">
    <property type="term" value="P:nuclear-transcribed mRNA catabolic process, nonsense-mediated decay"/>
    <property type="evidence" value="ECO:0007669"/>
    <property type="project" value="UniProtKB-KW"/>
</dbReference>
<dbReference type="AlphaFoldDB" id="A0A0N7L5H5"/>
<evidence type="ECO:0000256" key="1">
    <source>
        <dbReference type="ARBA" id="ARBA00007712"/>
    </source>
</evidence>
<protein>
    <submittedName>
        <fullName evidence="4">Uncharacterized conserved protein</fullName>
    </submittedName>
</protein>
<feature type="compositionally biased region" description="Low complexity" evidence="3">
    <location>
        <begin position="51"/>
        <end position="61"/>
    </location>
</feature>
<accession>A0A0N7L5H5</accession>
<dbReference type="PANTHER" id="PTHR14270:SF0">
    <property type="entry name" value="NONSENSE-MEDIATED MRNA DECAY FACTOR SMG9"/>
    <property type="match status" value="1"/>
</dbReference>
<dbReference type="STRING" id="4781.A0A0N7L5H5"/>
<dbReference type="OMA" id="AICHYVV"/>
<dbReference type="OrthoDB" id="79514at2759"/>